<name>A0AAJ1V2Q8_9LACT</name>
<dbReference type="EC" id="1.8.4.11" evidence="4"/>
<proteinExistence type="inferred from homology"/>
<dbReference type="Pfam" id="PF01625">
    <property type="entry name" value="PMSR"/>
    <property type="match status" value="1"/>
</dbReference>
<dbReference type="InterPro" id="IPR036509">
    <property type="entry name" value="Met_Sox_Rdtase_MsrA_sf"/>
</dbReference>
<dbReference type="Gene3D" id="3.30.1060.10">
    <property type="entry name" value="Peptide methionine sulphoxide reductase MsrA"/>
    <property type="match status" value="1"/>
</dbReference>
<comment type="catalytic activity">
    <reaction evidence="2 4">
        <text>L-methionyl-[protein] + [thioredoxin]-disulfide + H2O = L-methionyl-(S)-S-oxide-[protein] + [thioredoxin]-dithiol</text>
        <dbReference type="Rhea" id="RHEA:14217"/>
        <dbReference type="Rhea" id="RHEA-COMP:10698"/>
        <dbReference type="Rhea" id="RHEA-COMP:10700"/>
        <dbReference type="Rhea" id="RHEA-COMP:12313"/>
        <dbReference type="Rhea" id="RHEA-COMP:12315"/>
        <dbReference type="ChEBI" id="CHEBI:15377"/>
        <dbReference type="ChEBI" id="CHEBI:16044"/>
        <dbReference type="ChEBI" id="CHEBI:29950"/>
        <dbReference type="ChEBI" id="CHEBI:44120"/>
        <dbReference type="ChEBI" id="CHEBI:50058"/>
        <dbReference type="EC" id="1.8.4.11"/>
    </reaction>
</comment>
<comment type="caution">
    <text evidence="6">The sequence shown here is derived from an EMBL/GenBank/DDBJ whole genome shotgun (WGS) entry which is preliminary data.</text>
</comment>
<dbReference type="GO" id="GO:0005737">
    <property type="term" value="C:cytoplasm"/>
    <property type="evidence" value="ECO:0007669"/>
    <property type="project" value="TreeGrafter"/>
</dbReference>
<gene>
    <name evidence="4 6" type="primary">msrA</name>
    <name evidence="6" type="ORF">QP433_01420</name>
</gene>
<evidence type="ECO:0000256" key="3">
    <source>
        <dbReference type="ARBA" id="ARBA00048782"/>
    </source>
</evidence>
<reference evidence="6" key="1">
    <citation type="submission" date="2023-05" db="EMBL/GenBank/DDBJ databases">
        <title>Cataloging the Phylogenetic Diversity of Human Bladder Bacteria.</title>
        <authorList>
            <person name="Du J."/>
        </authorList>
    </citation>
    <scope>NUCLEOTIDE SEQUENCE</scope>
    <source>
        <strain evidence="6">UMB1231</strain>
    </source>
</reference>
<dbReference type="NCBIfam" id="TIGR00401">
    <property type="entry name" value="msrA"/>
    <property type="match status" value="1"/>
</dbReference>
<feature type="domain" description="Peptide methionine sulphoxide reductase MsrA" evidence="5">
    <location>
        <begin position="6"/>
        <end position="155"/>
    </location>
</feature>
<comment type="similarity">
    <text evidence="4">Belongs to the MsrA Met sulfoxide reductase family.</text>
</comment>
<dbReference type="GO" id="GO:0034599">
    <property type="term" value="P:cellular response to oxidative stress"/>
    <property type="evidence" value="ECO:0007669"/>
    <property type="project" value="TreeGrafter"/>
</dbReference>
<evidence type="ECO:0000259" key="5">
    <source>
        <dbReference type="Pfam" id="PF01625"/>
    </source>
</evidence>
<evidence type="ECO:0000256" key="2">
    <source>
        <dbReference type="ARBA" id="ARBA00047806"/>
    </source>
</evidence>
<keyword evidence="1 4" id="KW-0560">Oxidoreductase</keyword>
<sequence length="171" mass="19674">MEEIKTIYFAGGCFWGTERAFQLLEGVVDTQVGYINGQTENPTYRQVCTDTTGFKEAVKISYDPAALPLERLLQAFFLCIEPEKKNQQGNDRGSQYQTGVYYIDEGSQAICQDYFDKERTKHAAFYTELAPMINYYPAEDYHQDYLITHPNGYCHISSQEFDQVKALNPKK</sequence>
<evidence type="ECO:0000313" key="7">
    <source>
        <dbReference type="Proteomes" id="UP001229251"/>
    </source>
</evidence>
<accession>A0AAJ1V2Q8</accession>
<comment type="function">
    <text evidence="4">Has an important function as a repair enzyme for proteins that have been inactivated by oxidation. Catalyzes the reversible oxidation-reduction of methionine sulfoxide in proteins to methionine.</text>
</comment>
<dbReference type="InterPro" id="IPR050162">
    <property type="entry name" value="MsrA_MetSO_reductase"/>
</dbReference>
<protein>
    <recommendedName>
        <fullName evidence="4">Peptide methionine sulfoxide reductase MsrA</fullName>
        <shortName evidence="4">Protein-methionine-S-oxide reductase</shortName>
        <ecNumber evidence="4">1.8.4.11</ecNumber>
    </recommendedName>
    <alternativeName>
        <fullName evidence="4">Peptide-methionine (S)-S-oxide reductase</fullName>
        <shortName evidence="4">Peptide Met(O) reductase</shortName>
    </alternativeName>
</protein>
<dbReference type="HAMAP" id="MF_01401">
    <property type="entry name" value="MsrA"/>
    <property type="match status" value="1"/>
</dbReference>
<dbReference type="GO" id="GO:0008113">
    <property type="term" value="F:peptide-methionine (S)-S-oxide reductase activity"/>
    <property type="evidence" value="ECO:0007669"/>
    <property type="project" value="UniProtKB-UniRule"/>
</dbReference>
<comment type="catalytic activity">
    <reaction evidence="3 4">
        <text>[thioredoxin]-disulfide + L-methionine + H2O = L-methionine (S)-S-oxide + [thioredoxin]-dithiol</text>
        <dbReference type="Rhea" id="RHEA:19993"/>
        <dbReference type="Rhea" id="RHEA-COMP:10698"/>
        <dbReference type="Rhea" id="RHEA-COMP:10700"/>
        <dbReference type="ChEBI" id="CHEBI:15377"/>
        <dbReference type="ChEBI" id="CHEBI:29950"/>
        <dbReference type="ChEBI" id="CHEBI:50058"/>
        <dbReference type="ChEBI" id="CHEBI:57844"/>
        <dbReference type="ChEBI" id="CHEBI:58772"/>
        <dbReference type="EC" id="1.8.4.11"/>
    </reaction>
</comment>
<dbReference type="Proteomes" id="UP001229251">
    <property type="component" value="Unassembled WGS sequence"/>
</dbReference>
<evidence type="ECO:0000256" key="4">
    <source>
        <dbReference type="HAMAP-Rule" id="MF_01401"/>
    </source>
</evidence>
<evidence type="ECO:0000256" key="1">
    <source>
        <dbReference type="ARBA" id="ARBA00023002"/>
    </source>
</evidence>
<organism evidence="6 7">
    <name type="scientific">Facklamia hominis</name>
    <dbReference type="NCBI Taxonomy" id="178214"/>
    <lineage>
        <taxon>Bacteria</taxon>
        <taxon>Bacillati</taxon>
        <taxon>Bacillota</taxon>
        <taxon>Bacilli</taxon>
        <taxon>Lactobacillales</taxon>
        <taxon>Aerococcaceae</taxon>
        <taxon>Facklamia</taxon>
    </lineage>
</organism>
<feature type="active site" evidence="4">
    <location>
        <position position="13"/>
    </location>
</feature>
<dbReference type="AlphaFoldDB" id="A0AAJ1V2Q8"/>
<dbReference type="SUPFAM" id="SSF55068">
    <property type="entry name" value="Peptide methionine sulfoxide reductase"/>
    <property type="match status" value="1"/>
</dbReference>
<dbReference type="EMBL" id="JASOOE010000002">
    <property type="protein sequence ID" value="MDK7186636.1"/>
    <property type="molecule type" value="Genomic_DNA"/>
</dbReference>
<dbReference type="InterPro" id="IPR002569">
    <property type="entry name" value="Met_Sox_Rdtase_MsrA_dom"/>
</dbReference>
<dbReference type="PANTHER" id="PTHR42799:SF2">
    <property type="entry name" value="MITOCHONDRIAL PEPTIDE METHIONINE SULFOXIDE REDUCTASE"/>
    <property type="match status" value="1"/>
</dbReference>
<dbReference type="PANTHER" id="PTHR42799">
    <property type="entry name" value="MITOCHONDRIAL PEPTIDE METHIONINE SULFOXIDE REDUCTASE"/>
    <property type="match status" value="1"/>
</dbReference>
<evidence type="ECO:0000313" key="6">
    <source>
        <dbReference type="EMBL" id="MDK7186636.1"/>
    </source>
</evidence>
<dbReference type="RefSeq" id="WP_285065297.1">
    <property type="nucleotide sequence ID" value="NZ_JASOOE010000002.1"/>
</dbReference>